<dbReference type="OrthoDB" id="292964at2759"/>
<evidence type="ECO:0000313" key="1">
    <source>
        <dbReference type="EMBL" id="OBZ73630.1"/>
    </source>
</evidence>
<evidence type="ECO:0000313" key="2">
    <source>
        <dbReference type="Proteomes" id="UP000092993"/>
    </source>
</evidence>
<organism evidence="1 2">
    <name type="scientific">Grifola frondosa</name>
    <name type="common">Maitake</name>
    <name type="synonym">Polyporus frondosus</name>
    <dbReference type="NCBI Taxonomy" id="5627"/>
    <lineage>
        <taxon>Eukaryota</taxon>
        <taxon>Fungi</taxon>
        <taxon>Dikarya</taxon>
        <taxon>Basidiomycota</taxon>
        <taxon>Agaricomycotina</taxon>
        <taxon>Agaricomycetes</taxon>
        <taxon>Polyporales</taxon>
        <taxon>Grifolaceae</taxon>
        <taxon>Grifola</taxon>
    </lineage>
</organism>
<dbReference type="EMBL" id="LUGG01000006">
    <property type="protein sequence ID" value="OBZ73630.1"/>
    <property type="molecule type" value="Genomic_DNA"/>
</dbReference>
<dbReference type="AlphaFoldDB" id="A0A1C7M9N9"/>
<protein>
    <submittedName>
        <fullName evidence="1">Uncharacterized protein</fullName>
    </submittedName>
</protein>
<name>A0A1C7M9N9_GRIFR</name>
<gene>
    <name evidence="1" type="ORF">A0H81_06401</name>
</gene>
<dbReference type="STRING" id="5627.A0A1C7M9N9"/>
<sequence>MLNGSGTSYRHTVAEIKTLAKEQAQKASRGASASSLLKSARTQIQYANAREDEGDFKEALSALTQSCVVGTDVHGVKRVQAG</sequence>
<comment type="caution">
    <text evidence="1">The sequence shown here is derived from an EMBL/GenBank/DDBJ whole genome shotgun (WGS) entry which is preliminary data.</text>
</comment>
<keyword evidence="2" id="KW-1185">Reference proteome</keyword>
<reference evidence="1 2" key="1">
    <citation type="submission" date="2016-03" db="EMBL/GenBank/DDBJ databases">
        <title>Whole genome sequencing of Grifola frondosa 9006-11.</title>
        <authorList>
            <person name="Min B."/>
            <person name="Park H."/>
            <person name="Kim J.-G."/>
            <person name="Cho H."/>
            <person name="Oh Y.-L."/>
            <person name="Kong W.-S."/>
            <person name="Choi I.-G."/>
        </authorList>
    </citation>
    <scope>NUCLEOTIDE SEQUENCE [LARGE SCALE GENOMIC DNA]</scope>
    <source>
        <strain evidence="1 2">9006-11</strain>
    </source>
</reference>
<proteinExistence type="predicted"/>
<dbReference type="Proteomes" id="UP000092993">
    <property type="component" value="Unassembled WGS sequence"/>
</dbReference>
<accession>A0A1C7M9N9</accession>